<dbReference type="Gene3D" id="3.40.50.2000">
    <property type="entry name" value="Glycogen Phosphorylase B"/>
    <property type="match status" value="2"/>
</dbReference>
<evidence type="ECO:0000313" key="3">
    <source>
        <dbReference type="EMBL" id="KAB0671086.1"/>
    </source>
</evidence>
<accession>A0ABQ6TQ28</accession>
<name>A0ABQ6TQ28_9BACT</name>
<proteinExistence type="predicted"/>
<dbReference type="InterPro" id="IPR028098">
    <property type="entry name" value="Glyco_trans_4-like_N"/>
</dbReference>
<evidence type="ECO:0000259" key="2">
    <source>
        <dbReference type="Pfam" id="PF13439"/>
    </source>
</evidence>
<comment type="caution">
    <text evidence="3">The sequence shown here is derived from an EMBL/GenBank/DDBJ whole genome shotgun (WGS) entry which is preliminary data.</text>
</comment>
<dbReference type="EMBL" id="VZRA01000001">
    <property type="protein sequence ID" value="KAB0671086.1"/>
    <property type="molecule type" value="Genomic_DNA"/>
</dbReference>
<feature type="domain" description="Glycosyl transferase family 1" evidence="1">
    <location>
        <begin position="174"/>
        <end position="327"/>
    </location>
</feature>
<dbReference type="InterPro" id="IPR001296">
    <property type="entry name" value="Glyco_trans_1"/>
</dbReference>
<keyword evidence="4" id="KW-1185">Reference proteome</keyword>
<sequence length="358" mass="39732">MKRRRMHVLVINTEKSWRGGERQTLYNIMGFLQAGLQVDLLCRKGCPLSQKARGLGITVHEIGGTLGGLRWLATNAAAYDLIQAQTAKAQTLAAMTKPFHGKPIVYTRRVDFVPRGRLTKIKYRSTDHVVAISNWVKTILENFGIPNITVISDVVVPRALDSGRAAEIVAKVDAKGKKIVATFAALEQHKDPLTMIEAVRGLSRLRDDFVFLHFGDGSLRNTVQQKIDEYRLNDVYHLMGFVSEVEDVFLLMDVFCMSSEEEGLGSSVLDAFAYKVPVVSTAAGGLAEIVAGRGLLCNIKDSGAMAECIDKVLEHPEEYRKTAERAYDYVVSAHSLESTTEQYLELFKGLADRERGRP</sequence>
<organism evidence="3 4">
    <name type="scientific">Oryzomonas sagensis</name>
    <dbReference type="NCBI Taxonomy" id="2603857"/>
    <lineage>
        <taxon>Bacteria</taxon>
        <taxon>Pseudomonadati</taxon>
        <taxon>Thermodesulfobacteriota</taxon>
        <taxon>Desulfuromonadia</taxon>
        <taxon>Geobacterales</taxon>
        <taxon>Geobacteraceae</taxon>
        <taxon>Oryzomonas</taxon>
    </lineage>
</organism>
<dbReference type="Pfam" id="PF00534">
    <property type="entry name" value="Glycos_transf_1"/>
    <property type="match status" value="1"/>
</dbReference>
<dbReference type="SUPFAM" id="SSF53756">
    <property type="entry name" value="UDP-Glycosyltransferase/glycogen phosphorylase"/>
    <property type="match status" value="1"/>
</dbReference>
<protein>
    <submittedName>
        <fullName evidence="3">Glycosyltransferase family 4 protein</fullName>
    </submittedName>
</protein>
<dbReference type="Proteomes" id="UP000798046">
    <property type="component" value="Unassembled WGS sequence"/>
</dbReference>
<evidence type="ECO:0000313" key="4">
    <source>
        <dbReference type="Proteomes" id="UP000798046"/>
    </source>
</evidence>
<dbReference type="CDD" id="cd03801">
    <property type="entry name" value="GT4_PimA-like"/>
    <property type="match status" value="1"/>
</dbReference>
<evidence type="ECO:0000259" key="1">
    <source>
        <dbReference type="Pfam" id="PF00534"/>
    </source>
</evidence>
<reference evidence="3 4" key="1">
    <citation type="journal article" date="2020" name="Microorganisms">
        <title>Description of Three Novel Members in the Family Geobacteraceae, Oryzomonas japonicum gen. nov., sp. nov., Oryzomonas sagensis sp. nov., and Oryzomonas ruber sp. nov.</title>
        <authorList>
            <person name="Xu Z."/>
            <person name="Masuda Y."/>
            <person name="Hayakawa C."/>
            <person name="Ushijima N."/>
            <person name="Kawano K."/>
            <person name="Shiratori Y."/>
            <person name="Senoo K."/>
            <person name="Itoh H."/>
        </authorList>
    </citation>
    <scope>NUCLEOTIDE SEQUENCE [LARGE SCALE GENOMIC DNA]</scope>
    <source>
        <strain evidence="3 4">Red100</strain>
    </source>
</reference>
<dbReference type="Pfam" id="PF13439">
    <property type="entry name" value="Glyco_transf_4"/>
    <property type="match status" value="1"/>
</dbReference>
<feature type="domain" description="Glycosyltransferase subfamily 4-like N-terminal" evidence="2">
    <location>
        <begin position="18"/>
        <end position="152"/>
    </location>
</feature>
<dbReference type="PANTHER" id="PTHR12526">
    <property type="entry name" value="GLYCOSYLTRANSFERASE"/>
    <property type="match status" value="1"/>
</dbReference>
<dbReference type="PANTHER" id="PTHR12526:SF630">
    <property type="entry name" value="GLYCOSYLTRANSFERASE"/>
    <property type="match status" value="1"/>
</dbReference>
<gene>
    <name evidence="3" type="ORF">F6V30_00390</name>
</gene>